<gene>
    <name evidence="3" type="primary">ppe2</name>
    <name evidence="3" type="ORF">I553_1077</name>
</gene>
<reference evidence="3" key="1">
    <citation type="submission" date="2014-01" db="EMBL/GenBank/DDBJ databases">
        <authorList>
            <person name="Brown-Elliot B."/>
            <person name="Wallace R."/>
            <person name="Lenaerts A."/>
            <person name="Ordway D."/>
            <person name="DeGroote M.A."/>
            <person name="Parker T."/>
            <person name="Sizemore C."/>
            <person name="Tallon L.J."/>
            <person name="Sadzewicz L.K."/>
            <person name="Sengamalay N."/>
            <person name="Fraser C.M."/>
            <person name="Hine E."/>
            <person name="Shefchek K.A."/>
            <person name="Das S.P."/>
            <person name="Tettelin H."/>
        </authorList>
    </citation>
    <scope>NUCLEOTIDE SEQUENCE [LARGE SCALE GENOMIC DNA]</scope>
    <source>
        <strain evidence="3">4042</strain>
    </source>
</reference>
<protein>
    <submittedName>
        <fullName evidence="3">PPE family protein</fullName>
    </submittedName>
</protein>
<sequence length="90" mass="9152">MNVDVDPDWGPPQQEPVTSTAASDTGAGPLGFAGTVRKEAVAEAAGLTTLAGGDFGEGPRMPMVPGSWEHDRPAEGEGESATDEKHCGST</sequence>
<dbReference type="InterPro" id="IPR043641">
    <property type="entry name" value="PPE-PPW_C"/>
</dbReference>
<evidence type="ECO:0000313" key="3">
    <source>
        <dbReference type="EMBL" id="EUA16102.1"/>
    </source>
</evidence>
<dbReference type="PATRIC" id="fig|1299334.3.peg.8335"/>
<feature type="region of interest" description="Disordered" evidence="1">
    <location>
        <begin position="50"/>
        <end position="90"/>
    </location>
</feature>
<comment type="caution">
    <text evidence="3">The sequence shown here is derived from an EMBL/GenBank/DDBJ whole genome shotgun (WGS) entry which is preliminary data.</text>
</comment>
<evidence type="ECO:0000259" key="2">
    <source>
        <dbReference type="Pfam" id="PF18878"/>
    </source>
</evidence>
<feature type="region of interest" description="Disordered" evidence="1">
    <location>
        <begin position="1"/>
        <end position="31"/>
    </location>
</feature>
<evidence type="ECO:0000256" key="1">
    <source>
        <dbReference type="SAM" id="MobiDB-lite"/>
    </source>
</evidence>
<name>X7Z9B1_MYCXE</name>
<dbReference type="EMBL" id="JAOB01000080">
    <property type="protein sequence ID" value="EUA16102.1"/>
    <property type="molecule type" value="Genomic_DNA"/>
</dbReference>
<dbReference type="Pfam" id="PF18878">
    <property type="entry name" value="PPE-PPW"/>
    <property type="match status" value="1"/>
</dbReference>
<organism evidence="3">
    <name type="scientific">Mycobacterium xenopi 4042</name>
    <dbReference type="NCBI Taxonomy" id="1299334"/>
    <lineage>
        <taxon>Bacteria</taxon>
        <taxon>Bacillati</taxon>
        <taxon>Actinomycetota</taxon>
        <taxon>Actinomycetes</taxon>
        <taxon>Mycobacteriales</taxon>
        <taxon>Mycobacteriaceae</taxon>
        <taxon>Mycobacterium</taxon>
    </lineage>
</organism>
<dbReference type="AlphaFoldDB" id="X7Z9B1"/>
<proteinExistence type="predicted"/>
<feature type="domain" description="PPE-PPW subfamily C-terminal" evidence="2">
    <location>
        <begin position="21"/>
        <end position="68"/>
    </location>
</feature>
<accession>X7Z9B1</accession>